<dbReference type="GO" id="GO:0032259">
    <property type="term" value="P:methylation"/>
    <property type="evidence" value="ECO:0007669"/>
    <property type="project" value="UniProtKB-KW"/>
</dbReference>
<organism evidence="5 6">
    <name type="scientific">Nocardia coubleae</name>
    <dbReference type="NCBI Taxonomy" id="356147"/>
    <lineage>
        <taxon>Bacteria</taxon>
        <taxon>Bacillati</taxon>
        <taxon>Actinomycetota</taxon>
        <taxon>Actinomycetes</taxon>
        <taxon>Mycobacteriales</taxon>
        <taxon>Nocardiaceae</taxon>
        <taxon>Nocardia</taxon>
    </lineage>
</organism>
<keyword evidence="2 5" id="KW-0808">Transferase</keyword>
<comment type="caution">
    <text evidence="5">The sequence shown here is derived from an EMBL/GenBank/DDBJ whole genome shotgun (WGS) entry which is preliminary data.</text>
</comment>
<reference evidence="5 6" key="1">
    <citation type="submission" date="2020-04" db="EMBL/GenBank/DDBJ databases">
        <title>MicrobeNet Type strains.</title>
        <authorList>
            <person name="Nicholson A.C."/>
        </authorList>
    </citation>
    <scope>NUCLEOTIDE SEQUENCE [LARGE SCALE GENOMIC DNA]</scope>
    <source>
        <strain evidence="5 6">DSM 44960</strain>
    </source>
</reference>
<dbReference type="Proteomes" id="UP000572007">
    <property type="component" value="Unassembled WGS sequence"/>
</dbReference>
<evidence type="ECO:0000313" key="5">
    <source>
        <dbReference type="EMBL" id="NKX85866.1"/>
    </source>
</evidence>
<name>A0A846VZ95_9NOCA</name>
<keyword evidence="1 5" id="KW-0489">Methyltransferase</keyword>
<dbReference type="RefSeq" id="WP_067635461.1">
    <property type="nucleotide sequence ID" value="NZ_JAAXOM010000001.1"/>
</dbReference>
<evidence type="ECO:0000313" key="6">
    <source>
        <dbReference type="Proteomes" id="UP000572007"/>
    </source>
</evidence>
<dbReference type="Pfam" id="PF08241">
    <property type="entry name" value="Methyltransf_11"/>
    <property type="match status" value="1"/>
</dbReference>
<evidence type="ECO:0000256" key="3">
    <source>
        <dbReference type="ARBA" id="ARBA00022691"/>
    </source>
</evidence>
<dbReference type="AlphaFoldDB" id="A0A846VZ95"/>
<evidence type="ECO:0000259" key="4">
    <source>
        <dbReference type="Pfam" id="PF08241"/>
    </source>
</evidence>
<dbReference type="GO" id="GO:0008168">
    <property type="term" value="F:methyltransferase activity"/>
    <property type="evidence" value="ECO:0007669"/>
    <property type="project" value="UniProtKB-KW"/>
</dbReference>
<dbReference type="InterPro" id="IPR029063">
    <property type="entry name" value="SAM-dependent_MTases_sf"/>
</dbReference>
<keyword evidence="6" id="KW-1185">Reference proteome</keyword>
<feature type="domain" description="Methyltransferase type 11" evidence="4">
    <location>
        <begin position="29"/>
        <end position="114"/>
    </location>
</feature>
<dbReference type="Gene3D" id="3.40.50.150">
    <property type="entry name" value="Vaccinia Virus protein VP39"/>
    <property type="match status" value="1"/>
</dbReference>
<dbReference type="PANTHER" id="PTHR43464">
    <property type="entry name" value="METHYLTRANSFERASE"/>
    <property type="match status" value="1"/>
</dbReference>
<accession>A0A846VZ95</accession>
<evidence type="ECO:0000256" key="2">
    <source>
        <dbReference type="ARBA" id="ARBA00022679"/>
    </source>
</evidence>
<dbReference type="CDD" id="cd02440">
    <property type="entry name" value="AdoMet_MTases"/>
    <property type="match status" value="1"/>
</dbReference>
<evidence type="ECO:0000256" key="1">
    <source>
        <dbReference type="ARBA" id="ARBA00022603"/>
    </source>
</evidence>
<dbReference type="EMBL" id="JAAXOM010000001">
    <property type="protein sequence ID" value="NKX85866.1"/>
    <property type="molecule type" value="Genomic_DNA"/>
</dbReference>
<dbReference type="InterPro" id="IPR013216">
    <property type="entry name" value="Methyltransf_11"/>
</dbReference>
<sequence length="193" mass="21749">MSTDPYWNHNTHYHPWLLEQVPAHARTALDIGCGDGLLARKLATRCDAVLGIDIDPEVIANAPSTPHVHLDKADFRDLDDTFDMVTAVATLHHVPVREGMAALRDLVAPGGTLAVVGLWKMHPLTDIGYLPLIPVVWATDRRHRREAGGPNATIRDPEETLSEIRRAAEEFLPGAQIRRRLLWRYTLLWQRPR</sequence>
<dbReference type="SUPFAM" id="SSF53335">
    <property type="entry name" value="S-adenosyl-L-methionine-dependent methyltransferases"/>
    <property type="match status" value="1"/>
</dbReference>
<gene>
    <name evidence="5" type="ORF">HGA10_00880</name>
</gene>
<proteinExistence type="predicted"/>
<keyword evidence="3" id="KW-0949">S-adenosyl-L-methionine</keyword>
<dbReference type="PANTHER" id="PTHR43464:SF19">
    <property type="entry name" value="UBIQUINONE BIOSYNTHESIS O-METHYLTRANSFERASE, MITOCHONDRIAL"/>
    <property type="match status" value="1"/>
</dbReference>
<protein>
    <submittedName>
        <fullName evidence="5">Class I SAM-dependent methyltransferase</fullName>
    </submittedName>
</protein>